<feature type="transmembrane region" description="Helical" evidence="1">
    <location>
        <begin position="125"/>
        <end position="144"/>
    </location>
</feature>
<evidence type="ECO:0000256" key="1">
    <source>
        <dbReference type="SAM" id="Phobius"/>
    </source>
</evidence>
<sequence>MRGEAAGSRRIPAILPLRATTTGESLDGAVALLRQRALPLLVAAAILAAGEQWLLTLVGAAEDLPAVYDWTQADFDVWWPSIATGLALEVGIIALLGAFAGAAAGPALLGRVMSHREVLRRSRPGRALLIAVLLTAVAWPAAYAGLVGFVLLYGLFGLATVILTMDRVGNPVTALIRSARLSGRGLRVARIRILGFLVWLGIRFALGVGWMAVAGLILGFSRPSWLGWAATFAWTLANTVAYAALACLDAVLLVEARIRTEGLDIALNRSRSRGEDEAATLVVAR</sequence>
<reference evidence="2 3" key="1">
    <citation type="submission" date="2020-08" db="EMBL/GenBank/DDBJ databases">
        <title>Sequencing the genomes of 1000 actinobacteria strains.</title>
        <authorList>
            <person name="Klenk H.-P."/>
        </authorList>
    </citation>
    <scope>NUCLEOTIDE SEQUENCE [LARGE SCALE GENOMIC DNA]</scope>
    <source>
        <strain evidence="2 3">DSM 45809</strain>
    </source>
</reference>
<keyword evidence="1" id="KW-0472">Membrane</keyword>
<keyword evidence="1" id="KW-0812">Transmembrane</keyword>
<feature type="transmembrane region" description="Helical" evidence="1">
    <location>
        <begin position="81"/>
        <end position="104"/>
    </location>
</feature>
<accession>A0A7W7H454</accession>
<keyword evidence="3" id="KW-1185">Reference proteome</keyword>
<evidence type="ECO:0000313" key="2">
    <source>
        <dbReference type="EMBL" id="MBB4743489.1"/>
    </source>
</evidence>
<feature type="transmembrane region" description="Helical" evidence="1">
    <location>
        <begin position="232"/>
        <end position="254"/>
    </location>
</feature>
<name>A0A7W7H454_9ACTN</name>
<evidence type="ECO:0000313" key="3">
    <source>
        <dbReference type="Proteomes" id="UP000546162"/>
    </source>
</evidence>
<dbReference type="RefSeq" id="WP_185043760.1">
    <property type="nucleotide sequence ID" value="NZ_BAABFG010000005.1"/>
</dbReference>
<protein>
    <submittedName>
        <fullName evidence="2">Putative anti-sigma-YlaC factor YlaD</fullName>
    </submittedName>
</protein>
<comment type="caution">
    <text evidence="2">The sequence shown here is derived from an EMBL/GenBank/DDBJ whole genome shotgun (WGS) entry which is preliminary data.</text>
</comment>
<feature type="transmembrane region" description="Helical" evidence="1">
    <location>
        <begin position="191"/>
        <end position="220"/>
    </location>
</feature>
<gene>
    <name evidence="2" type="ORF">BJY16_006948</name>
</gene>
<feature type="transmembrane region" description="Helical" evidence="1">
    <location>
        <begin position="40"/>
        <end position="61"/>
    </location>
</feature>
<feature type="transmembrane region" description="Helical" evidence="1">
    <location>
        <begin position="150"/>
        <end position="170"/>
    </location>
</feature>
<dbReference type="Proteomes" id="UP000546162">
    <property type="component" value="Unassembled WGS sequence"/>
</dbReference>
<dbReference type="AlphaFoldDB" id="A0A7W7H454"/>
<organism evidence="2 3">
    <name type="scientific">Actinoplanes octamycinicus</name>
    <dbReference type="NCBI Taxonomy" id="135948"/>
    <lineage>
        <taxon>Bacteria</taxon>
        <taxon>Bacillati</taxon>
        <taxon>Actinomycetota</taxon>
        <taxon>Actinomycetes</taxon>
        <taxon>Micromonosporales</taxon>
        <taxon>Micromonosporaceae</taxon>
        <taxon>Actinoplanes</taxon>
    </lineage>
</organism>
<keyword evidence="1" id="KW-1133">Transmembrane helix</keyword>
<dbReference type="EMBL" id="JACHNB010000001">
    <property type="protein sequence ID" value="MBB4743489.1"/>
    <property type="molecule type" value="Genomic_DNA"/>
</dbReference>
<proteinExistence type="predicted"/>